<name>A0A2W1JV64_9CYAN</name>
<gene>
    <name evidence="7" type="primary">cidA_1</name>
    <name evidence="7" type="ORF">C1752_01891</name>
</gene>
<keyword evidence="4 6" id="KW-1133">Transmembrane helix</keyword>
<dbReference type="InterPro" id="IPR005538">
    <property type="entry name" value="LrgA/CidA"/>
</dbReference>
<keyword evidence="8" id="KW-1185">Reference proteome</keyword>
<dbReference type="EMBL" id="PQWO01000005">
    <property type="protein sequence ID" value="PZD73644.1"/>
    <property type="molecule type" value="Genomic_DNA"/>
</dbReference>
<feature type="transmembrane region" description="Helical" evidence="6">
    <location>
        <begin position="20"/>
        <end position="42"/>
    </location>
</feature>
<sequence length="122" mass="13313">MDFLNGITILLIYELAGEAIKLLLQLPIPGPVLGMIFLFLTLISQRHVSHSVDLTSKVLLSHLSLLFIPAGVGVMVHFDRITQEWLPISITLLLSTAVTMATTAAIMLGTQRLFSKKVSTDA</sequence>
<feature type="transmembrane region" description="Helical" evidence="6">
    <location>
        <begin position="54"/>
        <end position="76"/>
    </location>
</feature>
<evidence type="ECO:0000313" key="7">
    <source>
        <dbReference type="EMBL" id="PZD73644.1"/>
    </source>
</evidence>
<dbReference type="Pfam" id="PF03788">
    <property type="entry name" value="LrgA"/>
    <property type="match status" value="1"/>
</dbReference>
<evidence type="ECO:0000256" key="3">
    <source>
        <dbReference type="ARBA" id="ARBA00022692"/>
    </source>
</evidence>
<keyword evidence="2" id="KW-1003">Cell membrane</keyword>
<dbReference type="GO" id="GO:0005886">
    <property type="term" value="C:plasma membrane"/>
    <property type="evidence" value="ECO:0007669"/>
    <property type="project" value="UniProtKB-SubCell"/>
</dbReference>
<protein>
    <submittedName>
        <fullName evidence="7">Holin-like protein CidA</fullName>
    </submittedName>
</protein>
<keyword evidence="3 6" id="KW-0812">Transmembrane</keyword>
<evidence type="ECO:0000256" key="5">
    <source>
        <dbReference type="ARBA" id="ARBA00023136"/>
    </source>
</evidence>
<dbReference type="RefSeq" id="WP_110985864.1">
    <property type="nucleotide sequence ID" value="NZ_CAWNWM010000005.1"/>
</dbReference>
<dbReference type="OrthoDB" id="3176438at2"/>
<comment type="caution">
    <text evidence="7">The sequence shown here is derived from an EMBL/GenBank/DDBJ whole genome shotgun (WGS) entry which is preliminary data.</text>
</comment>
<comment type="subcellular location">
    <subcellularLocation>
        <location evidence="1">Cell membrane</location>
        <topology evidence="1">Multi-pass membrane protein</topology>
    </subcellularLocation>
</comment>
<proteinExistence type="predicted"/>
<dbReference type="PANTHER" id="PTHR33931">
    <property type="entry name" value="HOLIN-LIKE PROTEIN CIDA-RELATED"/>
    <property type="match status" value="1"/>
</dbReference>
<keyword evidence="5 6" id="KW-0472">Membrane</keyword>
<accession>A0A2W1JV64</accession>
<evidence type="ECO:0000256" key="1">
    <source>
        <dbReference type="ARBA" id="ARBA00004651"/>
    </source>
</evidence>
<dbReference type="AlphaFoldDB" id="A0A2W1JV64"/>
<feature type="transmembrane region" description="Helical" evidence="6">
    <location>
        <begin position="88"/>
        <end position="108"/>
    </location>
</feature>
<reference evidence="7 8" key="1">
    <citation type="journal article" date="2018" name="Sci. Rep.">
        <title>A novel species of the marine cyanobacterium Acaryochloris with a unique pigment content and lifestyle.</title>
        <authorList>
            <person name="Partensky F."/>
            <person name="Six C."/>
            <person name="Ratin M."/>
            <person name="Garczarek L."/>
            <person name="Vaulot D."/>
            <person name="Probert I."/>
            <person name="Calteau A."/>
            <person name="Gourvil P."/>
            <person name="Marie D."/>
            <person name="Grebert T."/>
            <person name="Bouchier C."/>
            <person name="Le Panse S."/>
            <person name="Gachenot M."/>
            <person name="Rodriguez F."/>
            <person name="Garrido J.L."/>
        </authorList>
    </citation>
    <scope>NUCLEOTIDE SEQUENCE [LARGE SCALE GENOMIC DNA]</scope>
    <source>
        <strain evidence="7 8">RCC1774</strain>
    </source>
</reference>
<dbReference type="PANTHER" id="PTHR33931:SF2">
    <property type="entry name" value="HOLIN-LIKE PROTEIN CIDA"/>
    <property type="match status" value="1"/>
</dbReference>
<dbReference type="Proteomes" id="UP000248857">
    <property type="component" value="Unassembled WGS sequence"/>
</dbReference>
<evidence type="ECO:0000256" key="2">
    <source>
        <dbReference type="ARBA" id="ARBA00022475"/>
    </source>
</evidence>
<organism evidence="7 8">
    <name type="scientific">Acaryochloris thomasi RCC1774</name>
    <dbReference type="NCBI Taxonomy" id="1764569"/>
    <lineage>
        <taxon>Bacteria</taxon>
        <taxon>Bacillati</taxon>
        <taxon>Cyanobacteriota</taxon>
        <taxon>Cyanophyceae</taxon>
        <taxon>Acaryochloridales</taxon>
        <taxon>Acaryochloridaceae</taxon>
        <taxon>Acaryochloris</taxon>
        <taxon>Acaryochloris thomasi</taxon>
    </lineage>
</organism>
<evidence type="ECO:0000256" key="4">
    <source>
        <dbReference type="ARBA" id="ARBA00022989"/>
    </source>
</evidence>
<evidence type="ECO:0000313" key="8">
    <source>
        <dbReference type="Proteomes" id="UP000248857"/>
    </source>
</evidence>
<evidence type="ECO:0000256" key="6">
    <source>
        <dbReference type="SAM" id="Phobius"/>
    </source>
</evidence>